<proteinExistence type="predicted"/>
<dbReference type="Proteomes" id="UP000270530">
    <property type="component" value="Chromosome"/>
</dbReference>
<organism evidence="1 2">
    <name type="scientific">Aerosticca soli</name>
    <dbReference type="NCBI Taxonomy" id="2010829"/>
    <lineage>
        <taxon>Bacteria</taxon>
        <taxon>Pseudomonadati</taxon>
        <taxon>Pseudomonadota</taxon>
        <taxon>Gammaproteobacteria</taxon>
        <taxon>Lysobacterales</taxon>
        <taxon>Rhodanobacteraceae</taxon>
        <taxon>Aerosticca</taxon>
    </lineage>
</organism>
<dbReference type="AlphaFoldDB" id="A0A2Z6E5E5"/>
<protein>
    <submittedName>
        <fullName evidence="1">Uncharacterized protein</fullName>
    </submittedName>
</protein>
<gene>
    <name evidence="1" type="ORF">ALSL_1542</name>
</gene>
<sequence>MRGAQEAIQRDGMTVLDRFGQRKAHPLLPAERDARAQMLAALRALNLDVEPLHDRPGRPAGR</sequence>
<accession>A0A2Z6E5E5</accession>
<reference evidence="2" key="1">
    <citation type="submission" date="2018-04" db="EMBL/GenBank/DDBJ databases">
        <authorList>
            <person name="Watanabe M."/>
            <person name="Kojima H."/>
        </authorList>
    </citation>
    <scope>NUCLEOTIDE SEQUENCE [LARGE SCALE GENOMIC DNA]</scope>
    <source>
        <strain evidence="2">Dysh456</strain>
    </source>
</reference>
<dbReference type="EMBL" id="AP018560">
    <property type="protein sequence ID" value="BBD80197.1"/>
    <property type="molecule type" value="Genomic_DNA"/>
</dbReference>
<reference evidence="2" key="2">
    <citation type="submission" date="2018-06" db="EMBL/GenBank/DDBJ databases">
        <title>Genome sequence of Rhodanobacteraceae bacterium strain Dysh456.</title>
        <authorList>
            <person name="Fukui M."/>
        </authorList>
    </citation>
    <scope>NUCLEOTIDE SEQUENCE [LARGE SCALE GENOMIC DNA]</scope>
    <source>
        <strain evidence="2">Dysh456</strain>
    </source>
</reference>
<keyword evidence="2" id="KW-1185">Reference proteome</keyword>
<evidence type="ECO:0000313" key="1">
    <source>
        <dbReference type="EMBL" id="BBD80197.1"/>
    </source>
</evidence>
<name>A0A2Z6E5E5_9GAMM</name>
<evidence type="ECO:0000313" key="2">
    <source>
        <dbReference type="Proteomes" id="UP000270530"/>
    </source>
</evidence>
<dbReference type="KEGG" id="rbd:ALSL_1542"/>